<dbReference type="Gene3D" id="3.30.70.100">
    <property type="match status" value="1"/>
</dbReference>
<gene>
    <name evidence="2" type="ORF">KAK03_21510</name>
</gene>
<dbReference type="GO" id="GO:0009882">
    <property type="term" value="F:blue light photoreceptor activity"/>
    <property type="evidence" value="ECO:0007669"/>
    <property type="project" value="InterPro"/>
</dbReference>
<dbReference type="Proteomes" id="UP000676246">
    <property type="component" value="Unassembled WGS sequence"/>
</dbReference>
<dbReference type="RefSeq" id="WP_210803829.1">
    <property type="nucleotide sequence ID" value="NZ_JAGQDD010000023.1"/>
</dbReference>
<comment type="caution">
    <text evidence="2">The sequence shown here is derived from an EMBL/GenBank/DDBJ whole genome shotgun (WGS) entry which is preliminary data.</text>
</comment>
<evidence type="ECO:0000259" key="1">
    <source>
        <dbReference type="PROSITE" id="PS50925"/>
    </source>
</evidence>
<dbReference type="InterPro" id="IPR007024">
    <property type="entry name" value="BLUF_domain"/>
</dbReference>
<organism evidence="2 3">
    <name type="scientific">Ideonella alba</name>
    <dbReference type="NCBI Taxonomy" id="2824118"/>
    <lineage>
        <taxon>Bacteria</taxon>
        <taxon>Pseudomonadati</taxon>
        <taxon>Pseudomonadota</taxon>
        <taxon>Betaproteobacteria</taxon>
        <taxon>Burkholderiales</taxon>
        <taxon>Sphaerotilaceae</taxon>
        <taxon>Ideonella</taxon>
    </lineage>
</organism>
<dbReference type="SUPFAM" id="SSF54975">
    <property type="entry name" value="Acylphosphatase/BLUF domain-like"/>
    <property type="match status" value="1"/>
</dbReference>
<proteinExistence type="predicted"/>
<reference evidence="2 3" key="1">
    <citation type="submission" date="2021-04" db="EMBL/GenBank/DDBJ databases">
        <title>The genome sequence of Ideonella sp. 3Y2.</title>
        <authorList>
            <person name="Liu Y."/>
        </authorList>
    </citation>
    <scope>NUCLEOTIDE SEQUENCE [LARGE SCALE GENOMIC DNA]</scope>
    <source>
        <strain evidence="2 3">3Y2</strain>
    </source>
</reference>
<sequence length="131" mass="15028">MLERLVYRSTARHDLGTLALFQLLTAAQLRNEQLQITGHLLYLDGQFTQCIEGPPESIEQLWQSLQRDERHHQIELLMRGPTEARRFSEWSMAFSTYASFYVHGLKGFFPVDDSGQSPLVPLCQREHAPGA</sequence>
<dbReference type="PROSITE" id="PS50925">
    <property type="entry name" value="BLUF"/>
    <property type="match status" value="1"/>
</dbReference>
<dbReference type="Pfam" id="PF04940">
    <property type="entry name" value="BLUF"/>
    <property type="match status" value="1"/>
</dbReference>
<dbReference type="InterPro" id="IPR036046">
    <property type="entry name" value="Acylphosphatase-like_dom_sf"/>
</dbReference>
<dbReference type="GO" id="GO:0071949">
    <property type="term" value="F:FAD binding"/>
    <property type="evidence" value="ECO:0007669"/>
    <property type="project" value="InterPro"/>
</dbReference>
<dbReference type="AlphaFoldDB" id="A0A940YIJ9"/>
<evidence type="ECO:0000313" key="3">
    <source>
        <dbReference type="Proteomes" id="UP000676246"/>
    </source>
</evidence>
<dbReference type="SMART" id="SM01034">
    <property type="entry name" value="BLUF"/>
    <property type="match status" value="1"/>
</dbReference>
<keyword evidence="3" id="KW-1185">Reference proteome</keyword>
<dbReference type="EMBL" id="JAGQDD010000023">
    <property type="protein sequence ID" value="MBQ0933057.1"/>
    <property type="molecule type" value="Genomic_DNA"/>
</dbReference>
<feature type="domain" description="BLUF" evidence="1">
    <location>
        <begin position="2"/>
        <end position="93"/>
    </location>
</feature>
<evidence type="ECO:0000313" key="2">
    <source>
        <dbReference type="EMBL" id="MBQ0933057.1"/>
    </source>
</evidence>
<accession>A0A940YIJ9</accession>
<protein>
    <submittedName>
        <fullName evidence="2">BLUF domain-containing protein</fullName>
    </submittedName>
</protein>
<name>A0A940YIJ9_9BURK</name>